<keyword evidence="2" id="KW-1185">Reference proteome</keyword>
<proteinExistence type="predicted"/>
<evidence type="ECO:0000313" key="1">
    <source>
        <dbReference type="EMBL" id="SHG81371.1"/>
    </source>
</evidence>
<dbReference type="STRING" id="1123382.SAMN02745221_01037"/>
<sequence length="70" mass="8020">MLKGDIYAKIAPENIDRITRIIEAYENVGIVSTADRKNGLVIIRGTADTYEELKRILLNMPFRVEIVEEK</sequence>
<dbReference type="RefSeq" id="WP_073091026.1">
    <property type="nucleotide sequence ID" value="NZ_FQWY01000013.1"/>
</dbReference>
<protein>
    <recommendedName>
        <fullName evidence="3">DUF4911 domain-containing protein</fullName>
    </recommendedName>
</protein>
<dbReference type="AlphaFoldDB" id="A0A1M5MVR3"/>
<accession>A0A1M5MVR3</accession>
<dbReference type="Pfam" id="PF16256">
    <property type="entry name" value="DUF4911"/>
    <property type="match status" value="1"/>
</dbReference>
<name>A0A1M5MVR3_9FIRM</name>
<dbReference type="Proteomes" id="UP000242329">
    <property type="component" value="Unassembled WGS sequence"/>
</dbReference>
<organism evidence="1 2">
    <name type="scientific">Thermosyntropha lipolytica DSM 11003</name>
    <dbReference type="NCBI Taxonomy" id="1123382"/>
    <lineage>
        <taxon>Bacteria</taxon>
        <taxon>Bacillati</taxon>
        <taxon>Bacillota</taxon>
        <taxon>Clostridia</taxon>
        <taxon>Eubacteriales</taxon>
        <taxon>Syntrophomonadaceae</taxon>
        <taxon>Thermosyntropha</taxon>
    </lineage>
</organism>
<dbReference type="EMBL" id="FQWY01000013">
    <property type="protein sequence ID" value="SHG81371.1"/>
    <property type="molecule type" value="Genomic_DNA"/>
</dbReference>
<dbReference type="InterPro" id="IPR032587">
    <property type="entry name" value="DUF4911"/>
</dbReference>
<reference evidence="2" key="1">
    <citation type="submission" date="2016-11" db="EMBL/GenBank/DDBJ databases">
        <authorList>
            <person name="Varghese N."/>
            <person name="Submissions S."/>
        </authorList>
    </citation>
    <scope>NUCLEOTIDE SEQUENCE [LARGE SCALE GENOMIC DNA]</scope>
    <source>
        <strain evidence="2">DSM 11003</strain>
    </source>
</reference>
<gene>
    <name evidence="1" type="ORF">SAMN02745221_01037</name>
</gene>
<evidence type="ECO:0000313" key="2">
    <source>
        <dbReference type="Proteomes" id="UP000242329"/>
    </source>
</evidence>
<dbReference type="OrthoDB" id="2084209at2"/>
<evidence type="ECO:0008006" key="3">
    <source>
        <dbReference type="Google" id="ProtNLM"/>
    </source>
</evidence>